<keyword evidence="5 13" id="KW-0375">Hydrogen ion transport</keyword>
<dbReference type="EMBL" id="FNAK01000005">
    <property type="protein sequence ID" value="SDE20722.1"/>
    <property type="molecule type" value="Genomic_DNA"/>
</dbReference>
<keyword evidence="7 13" id="KW-0406">Ion transport</keyword>
<dbReference type="CDD" id="cd06503">
    <property type="entry name" value="ATP-synt_Fo_b"/>
    <property type="match status" value="1"/>
</dbReference>
<dbReference type="HAMAP" id="MF_01398">
    <property type="entry name" value="ATP_synth_b_bprime"/>
    <property type="match status" value="1"/>
</dbReference>
<comment type="subcellular location">
    <subcellularLocation>
        <location evidence="13">Cell membrane</location>
        <topology evidence="13">Single-pass membrane protein</topology>
    </subcellularLocation>
    <subcellularLocation>
        <location evidence="12">Endomembrane system</location>
        <topology evidence="12">Single-pass membrane protein</topology>
    </subcellularLocation>
</comment>
<evidence type="ECO:0000256" key="1">
    <source>
        <dbReference type="ARBA" id="ARBA00005513"/>
    </source>
</evidence>
<dbReference type="GO" id="GO:0046961">
    <property type="term" value="F:proton-transporting ATPase activity, rotational mechanism"/>
    <property type="evidence" value="ECO:0007669"/>
    <property type="project" value="TreeGrafter"/>
</dbReference>
<sequence length="179" mass="19231">MAEAHTEVAHKEAGLPQLNIATFEEQVVWLFLTFIVLFVIVSRLVLPRVTKVLEEREERIANDLDTAERLRKDAEDIRNAYEEASAKARKQAQETILKAKEKIQSDIAKAQAELEETLAAKAAEAEARIAKARDEALASVGDVAGEVASDLVAKLAGIEGDDAAVSGAVKAALADVKGA</sequence>
<keyword evidence="13" id="KW-1003">Cell membrane</keyword>
<evidence type="ECO:0000256" key="3">
    <source>
        <dbReference type="ARBA" id="ARBA00022547"/>
    </source>
</evidence>
<feature type="transmembrane region" description="Helical" evidence="13">
    <location>
        <begin position="27"/>
        <end position="46"/>
    </location>
</feature>
<evidence type="ECO:0000256" key="8">
    <source>
        <dbReference type="ARBA" id="ARBA00023136"/>
    </source>
</evidence>
<dbReference type="Proteomes" id="UP000183685">
    <property type="component" value="Unassembled WGS sequence"/>
</dbReference>
<keyword evidence="2 13" id="KW-0813">Transport</keyword>
<comment type="similarity">
    <text evidence="1 13 14">Belongs to the ATPase B chain family.</text>
</comment>
<evidence type="ECO:0000256" key="6">
    <source>
        <dbReference type="ARBA" id="ARBA00022989"/>
    </source>
</evidence>
<dbReference type="GO" id="GO:0005886">
    <property type="term" value="C:plasma membrane"/>
    <property type="evidence" value="ECO:0007669"/>
    <property type="project" value="UniProtKB-SubCell"/>
</dbReference>
<dbReference type="PANTHER" id="PTHR33445:SF1">
    <property type="entry name" value="ATP SYNTHASE SUBUNIT B"/>
    <property type="match status" value="1"/>
</dbReference>
<evidence type="ECO:0000256" key="9">
    <source>
        <dbReference type="ARBA" id="ARBA00023310"/>
    </source>
</evidence>
<evidence type="ECO:0000256" key="15">
    <source>
        <dbReference type="SAM" id="Coils"/>
    </source>
</evidence>
<keyword evidence="4 13" id="KW-0812">Transmembrane</keyword>
<evidence type="ECO:0000256" key="2">
    <source>
        <dbReference type="ARBA" id="ARBA00022448"/>
    </source>
</evidence>
<dbReference type="STRING" id="637679.GCA_001550055_03476"/>
<comment type="subunit">
    <text evidence="13">F-type ATPases have 2 components, F(1) - the catalytic core - and F(0) - the membrane proton channel. F(1) has five subunits: alpha(3), beta(3), gamma(1), delta(1), epsilon(1). F(0) has three main subunits: a(1), b(2) and c(10-14). The alpha and beta chains form an alternating ring which encloses part of the gamma chain. F(1) is attached to F(0) by a central stalk formed by the gamma and epsilon chains, while a peripheral stalk is formed by the delta and b chains.</text>
</comment>
<protein>
    <recommendedName>
        <fullName evidence="13">ATP synthase subunit b</fullName>
    </recommendedName>
    <alternativeName>
        <fullName evidence="13">ATP synthase F(0) sector subunit b</fullName>
    </alternativeName>
    <alternativeName>
        <fullName evidence="13">ATPase subunit I</fullName>
    </alternativeName>
    <alternativeName>
        <fullName evidence="13">F-type ATPase subunit b</fullName>
        <shortName evidence="13">F-ATPase subunit b</shortName>
    </alternativeName>
</protein>
<proteinExistence type="inferred from homology"/>
<dbReference type="RefSeq" id="WP_068307328.1">
    <property type="nucleotide sequence ID" value="NZ_DAIOMO010000005.1"/>
</dbReference>
<reference evidence="16 17" key="1">
    <citation type="submission" date="2016-10" db="EMBL/GenBank/DDBJ databases">
        <authorList>
            <person name="de Groot N.N."/>
        </authorList>
    </citation>
    <scope>NUCLEOTIDE SEQUENCE [LARGE SCALE GENOMIC DNA]</scope>
    <source>
        <strain evidence="16 17">CGMCC 1.9109</strain>
    </source>
</reference>
<dbReference type="GO" id="GO:0046933">
    <property type="term" value="F:proton-transporting ATP synthase activity, rotational mechanism"/>
    <property type="evidence" value="ECO:0007669"/>
    <property type="project" value="UniProtKB-UniRule"/>
</dbReference>
<evidence type="ECO:0000256" key="13">
    <source>
        <dbReference type="HAMAP-Rule" id="MF_01398"/>
    </source>
</evidence>
<keyword evidence="8 13" id="KW-0472">Membrane</keyword>
<feature type="coiled-coil region" evidence="15">
    <location>
        <begin position="53"/>
        <end position="135"/>
    </location>
</feature>
<comment type="function">
    <text evidence="11">Component of the F(0) channel, it forms part of the peripheral stalk, linking F(1) to F(0). The b'-subunit is a diverged and duplicated form of b found in plants and photosynthetic bacteria.</text>
</comment>
<dbReference type="Pfam" id="PF00430">
    <property type="entry name" value="ATP-synt_B"/>
    <property type="match status" value="1"/>
</dbReference>
<evidence type="ECO:0000256" key="11">
    <source>
        <dbReference type="ARBA" id="ARBA00025614"/>
    </source>
</evidence>
<evidence type="ECO:0000313" key="17">
    <source>
        <dbReference type="Proteomes" id="UP000183685"/>
    </source>
</evidence>
<keyword evidence="6 13" id="KW-1133">Transmembrane helix</keyword>
<dbReference type="Gene3D" id="6.10.250.1580">
    <property type="match status" value="1"/>
</dbReference>
<evidence type="ECO:0000256" key="7">
    <source>
        <dbReference type="ARBA" id="ARBA00023065"/>
    </source>
</evidence>
<dbReference type="AlphaFoldDB" id="A0A1G7B1A5"/>
<evidence type="ECO:0000256" key="10">
    <source>
        <dbReference type="ARBA" id="ARBA00025198"/>
    </source>
</evidence>
<accession>A0A1G7B1A5</accession>
<keyword evidence="9 13" id="KW-0066">ATP synthesis</keyword>
<keyword evidence="3 13" id="KW-0138">CF(0)</keyword>
<name>A0A1G7B1A5_9PROT</name>
<dbReference type="PANTHER" id="PTHR33445">
    <property type="entry name" value="ATP SYNTHASE SUBUNIT B', CHLOROPLASTIC"/>
    <property type="match status" value="1"/>
</dbReference>
<organism evidence="16 17">
    <name type="scientific">Kordiimonas lacus</name>
    <dbReference type="NCBI Taxonomy" id="637679"/>
    <lineage>
        <taxon>Bacteria</taxon>
        <taxon>Pseudomonadati</taxon>
        <taxon>Pseudomonadota</taxon>
        <taxon>Alphaproteobacteria</taxon>
        <taxon>Kordiimonadales</taxon>
        <taxon>Kordiimonadaceae</taxon>
        <taxon>Kordiimonas</taxon>
    </lineage>
</organism>
<comment type="function">
    <text evidence="10 13">F(1)F(0) ATP synthase produces ATP from ADP in the presence of a proton or sodium gradient. F-type ATPases consist of two structural domains, F(1) containing the extramembraneous catalytic core and F(0) containing the membrane proton channel, linked together by a central stalk and a peripheral stalk. During catalysis, ATP synthesis in the catalytic domain of F(1) is coupled via a rotary mechanism of the central stalk subunits to proton translocation.</text>
</comment>
<evidence type="ECO:0000313" key="16">
    <source>
        <dbReference type="EMBL" id="SDE20722.1"/>
    </source>
</evidence>
<dbReference type="OrthoDB" id="9805716at2"/>
<keyword evidence="15" id="KW-0175">Coiled coil</keyword>
<dbReference type="GO" id="GO:0045259">
    <property type="term" value="C:proton-transporting ATP synthase complex"/>
    <property type="evidence" value="ECO:0007669"/>
    <property type="project" value="UniProtKB-KW"/>
</dbReference>
<evidence type="ECO:0000256" key="4">
    <source>
        <dbReference type="ARBA" id="ARBA00022692"/>
    </source>
</evidence>
<evidence type="ECO:0000256" key="12">
    <source>
        <dbReference type="ARBA" id="ARBA00037847"/>
    </source>
</evidence>
<keyword evidence="17" id="KW-1185">Reference proteome</keyword>
<dbReference type="InterPro" id="IPR050059">
    <property type="entry name" value="ATP_synthase_B_chain"/>
</dbReference>
<gene>
    <name evidence="13" type="primary">atpF</name>
    <name evidence="16" type="ORF">SAMN04488071_2311</name>
</gene>
<dbReference type="InterPro" id="IPR002146">
    <property type="entry name" value="ATP_synth_b/b'su_bac/chlpt"/>
</dbReference>
<evidence type="ECO:0000256" key="14">
    <source>
        <dbReference type="RuleBase" id="RU003848"/>
    </source>
</evidence>
<dbReference type="GO" id="GO:0012505">
    <property type="term" value="C:endomembrane system"/>
    <property type="evidence" value="ECO:0007669"/>
    <property type="project" value="UniProtKB-SubCell"/>
</dbReference>
<evidence type="ECO:0000256" key="5">
    <source>
        <dbReference type="ARBA" id="ARBA00022781"/>
    </source>
</evidence>